<dbReference type="AlphaFoldDB" id="A0AAD3R811"/>
<dbReference type="PANTHER" id="PTHR46089">
    <property type="entry name" value="ALSIN HOMOLOG"/>
    <property type="match status" value="1"/>
</dbReference>
<comment type="caution">
    <text evidence="2">The sequence shown here is derived from an EMBL/GenBank/DDBJ whole genome shotgun (WGS) entry which is preliminary data.</text>
</comment>
<dbReference type="Pfam" id="PF02204">
    <property type="entry name" value="VPS9"/>
    <property type="match status" value="1"/>
</dbReference>
<dbReference type="InterPro" id="IPR003123">
    <property type="entry name" value="VPS9"/>
</dbReference>
<accession>A0AAD3R811</accession>
<dbReference type="Proteomes" id="UP001279410">
    <property type="component" value="Unassembled WGS sequence"/>
</dbReference>
<evidence type="ECO:0000313" key="3">
    <source>
        <dbReference type="Proteomes" id="UP001279410"/>
    </source>
</evidence>
<dbReference type="Gene3D" id="1.20.1050.80">
    <property type="entry name" value="VPS9 domain"/>
    <property type="match status" value="1"/>
</dbReference>
<sequence>MTYVGVGSNRRLLRQAVQEVQAYLTHYYSIVRFLFPGLPDDGGIIPDPPTSPSKSRHNSNTAEQGVVVVSCSSLLLPLLLPRLYPPLFTLYCLQEEQEEAQYWERILRLNKQPDQALLSFLGVQEKFWPVWMSILGEKKQIVSSSKDACFVSAVETLQQISTTFTPSDKLLVIQKTFEELTQEVKPMLDSDFLWCMDDLLPLFLYVVLRARIRNLGAEVSLIEDLMDPNVQYGEMGLMFTTLKACYIQIQHESTM</sequence>
<dbReference type="EMBL" id="BRZM01000036">
    <property type="protein sequence ID" value="GLD59058.1"/>
    <property type="molecule type" value="Genomic_DNA"/>
</dbReference>
<feature type="domain" description="VPS9" evidence="1">
    <location>
        <begin position="111"/>
        <end position="255"/>
    </location>
</feature>
<dbReference type="GO" id="GO:0005813">
    <property type="term" value="C:centrosome"/>
    <property type="evidence" value="ECO:0007669"/>
    <property type="project" value="TreeGrafter"/>
</dbReference>
<dbReference type="InterPro" id="IPR037191">
    <property type="entry name" value="VPS9_dom_sf"/>
</dbReference>
<dbReference type="GO" id="GO:0030425">
    <property type="term" value="C:dendrite"/>
    <property type="evidence" value="ECO:0007669"/>
    <property type="project" value="TreeGrafter"/>
</dbReference>
<name>A0AAD3R811_LATJO</name>
<dbReference type="GO" id="GO:0031267">
    <property type="term" value="F:small GTPase binding"/>
    <property type="evidence" value="ECO:0007669"/>
    <property type="project" value="TreeGrafter"/>
</dbReference>
<evidence type="ECO:0000259" key="1">
    <source>
        <dbReference type="PROSITE" id="PS51205"/>
    </source>
</evidence>
<reference evidence="2" key="1">
    <citation type="submission" date="2022-08" db="EMBL/GenBank/DDBJ databases">
        <title>Genome sequencing of akame (Lates japonicus).</title>
        <authorList>
            <person name="Hashiguchi Y."/>
            <person name="Takahashi H."/>
        </authorList>
    </citation>
    <scope>NUCLEOTIDE SEQUENCE</scope>
    <source>
        <strain evidence="2">Kochi</strain>
    </source>
</reference>
<dbReference type="PANTHER" id="PTHR46089:SF3">
    <property type="entry name" value="ALSIN"/>
    <property type="match status" value="1"/>
</dbReference>
<dbReference type="InterPro" id="IPR051984">
    <property type="entry name" value="Alsin"/>
</dbReference>
<proteinExistence type="predicted"/>
<gene>
    <name evidence="2" type="ORF">AKAME5_001110100</name>
</gene>
<dbReference type="GO" id="GO:0016197">
    <property type="term" value="P:endosomal transport"/>
    <property type="evidence" value="ECO:0007669"/>
    <property type="project" value="TreeGrafter"/>
</dbReference>
<dbReference type="GO" id="GO:0005085">
    <property type="term" value="F:guanyl-nucleotide exchange factor activity"/>
    <property type="evidence" value="ECO:0007669"/>
    <property type="project" value="TreeGrafter"/>
</dbReference>
<dbReference type="GO" id="GO:0005737">
    <property type="term" value="C:cytoplasm"/>
    <property type="evidence" value="ECO:0007669"/>
    <property type="project" value="TreeGrafter"/>
</dbReference>
<organism evidence="2 3">
    <name type="scientific">Lates japonicus</name>
    <name type="common">Japanese lates</name>
    <dbReference type="NCBI Taxonomy" id="270547"/>
    <lineage>
        <taxon>Eukaryota</taxon>
        <taxon>Metazoa</taxon>
        <taxon>Chordata</taxon>
        <taxon>Craniata</taxon>
        <taxon>Vertebrata</taxon>
        <taxon>Euteleostomi</taxon>
        <taxon>Actinopterygii</taxon>
        <taxon>Neopterygii</taxon>
        <taxon>Teleostei</taxon>
        <taxon>Neoteleostei</taxon>
        <taxon>Acanthomorphata</taxon>
        <taxon>Carangaria</taxon>
        <taxon>Carangaria incertae sedis</taxon>
        <taxon>Centropomidae</taxon>
        <taxon>Lates</taxon>
    </lineage>
</organism>
<protein>
    <submittedName>
        <fullName evidence="2">Alsin-like isoform X1</fullName>
    </submittedName>
</protein>
<dbReference type="SUPFAM" id="SSF109993">
    <property type="entry name" value="VPS9 domain"/>
    <property type="match status" value="1"/>
</dbReference>
<dbReference type="PROSITE" id="PS51205">
    <property type="entry name" value="VPS9"/>
    <property type="match status" value="1"/>
</dbReference>
<keyword evidence="3" id="KW-1185">Reference proteome</keyword>
<evidence type="ECO:0000313" key="2">
    <source>
        <dbReference type="EMBL" id="GLD59058.1"/>
    </source>
</evidence>